<evidence type="ECO:0000313" key="1">
    <source>
        <dbReference type="EMBL" id="MPM84045.1"/>
    </source>
</evidence>
<dbReference type="AlphaFoldDB" id="A0A645D4B3"/>
<proteinExistence type="predicted"/>
<gene>
    <name evidence="1" type="ORF">SDC9_131116</name>
</gene>
<comment type="caution">
    <text evidence="1">The sequence shown here is derived from an EMBL/GenBank/DDBJ whole genome shotgun (WGS) entry which is preliminary data.</text>
</comment>
<organism evidence="1">
    <name type="scientific">bioreactor metagenome</name>
    <dbReference type="NCBI Taxonomy" id="1076179"/>
    <lineage>
        <taxon>unclassified sequences</taxon>
        <taxon>metagenomes</taxon>
        <taxon>ecological metagenomes</taxon>
    </lineage>
</organism>
<reference evidence="1" key="1">
    <citation type="submission" date="2019-08" db="EMBL/GenBank/DDBJ databases">
        <authorList>
            <person name="Kucharzyk K."/>
            <person name="Murdoch R.W."/>
            <person name="Higgins S."/>
            <person name="Loffler F."/>
        </authorList>
    </citation>
    <scope>NUCLEOTIDE SEQUENCE</scope>
</reference>
<name>A0A645D4B3_9ZZZZ</name>
<sequence length="122" mass="13509">MTGLDGNVFHLGQRLAAVAVQHEDLTGLGTDHQRWRRLAVLQREIDQCGSHGKVEVPQVVVHGLIHPFLLARGSIQREDGGTVLQVRCRARGAIQVHRSRSHGQVHRIGTRVVGRSRPDIGR</sequence>
<accession>A0A645D4B3</accession>
<dbReference type="EMBL" id="VSSQ01032696">
    <property type="protein sequence ID" value="MPM84045.1"/>
    <property type="molecule type" value="Genomic_DNA"/>
</dbReference>
<protein>
    <submittedName>
        <fullName evidence="1">Uncharacterized protein</fullName>
    </submittedName>
</protein>